<name>A0A7H1B4W5_9ACTN</name>
<dbReference type="AlphaFoldDB" id="A0A7H1B4W5"/>
<sequence length="248" mass="26658">MSDFTDVKEPTSLLHAPKAPEEFSQGPILDTFNDCADLMSPTYWVTEAYNAVFGYNPLDEVVQWFAGDWESFAKCGDVWDQFGKAVAAVSDNVEAGNKTLDITWDGRAGDAAYKYFFELAGKLDEVKDQFDKLKTEYDHLSHAAYSTAEAIKGFLGGIIDGLLITAIEISAGTLLSWTGIGAAVGYGLAALEVANMLRLWAKATEAFGNAQAIVNGAVGVIETIAATLYGSLSTFPEVGAYDHPEPSI</sequence>
<accession>A0A7H1B4W5</accession>
<keyword evidence="2" id="KW-1185">Reference proteome</keyword>
<dbReference type="RefSeq" id="WP_188336521.1">
    <property type="nucleotide sequence ID" value="NZ_CP061281.1"/>
</dbReference>
<evidence type="ECO:0000313" key="2">
    <source>
        <dbReference type="Proteomes" id="UP000516428"/>
    </source>
</evidence>
<proteinExistence type="predicted"/>
<gene>
    <name evidence="1" type="ORF">IAG42_09120</name>
</gene>
<organism evidence="1 2">
    <name type="scientific">Streptomyces xanthii</name>
    <dbReference type="NCBI Taxonomy" id="2768069"/>
    <lineage>
        <taxon>Bacteria</taxon>
        <taxon>Bacillati</taxon>
        <taxon>Actinomycetota</taxon>
        <taxon>Actinomycetes</taxon>
        <taxon>Kitasatosporales</taxon>
        <taxon>Streptomycetaceae</taxon>
        <taxon>Streptomyces</taxon>
    </lineage>
</organism>
<dbReference type="Proteomes" id="UP000516428">
    <property type="component" value="Chromosome"/>
</dbReference>
<dbReference type="EMBL" id="CP061281">
    <property type="protein sequence ID" value="QNS03770.1"/>
    <property type="molecule type" value="Genomic_DNA"/>
</dbReference>
<dbReference type="KEGG" id="sxn:IAG42_09120"/>
<reference evidence="1 2" key="1">
    <citation type="submission" date="2020-09" db="EMBL/GenBank/DDBJ databases">
        <title>A novel species.</title>
        <authorList>
            <person name="Gao J."/>
        </authorList>
    </citation>
    <scope>NUCLEOTIDE SEQUENCE [LARGE SCALE GENOMIC DNA]</scope>
    <source>
        <strain evidence="1 2">CRXT-Y-14</strain>
    </source>
</reference>
<evidence type="ECO:0000313" key="1">
    <source>
        <dbReference type="EMBL" id="QNS03770.1"/>
    </source>
</evidence>
<protein>
    <submittedName>
        <fullName evidence="1">Uncharacterized protein</fullName>
    </submittedName>
</protein>